<evidence type="ECO:0000313" key="1">
    <source>
        <dbReference type="EMBL" id="QDT75312.1"/>
    </source>
</evidence>
<accession>A0A517U3V7</accession>
<protein>
    <submittedName>
        <fullName evidence="1">Uncharacterized protein</fullName>
    </submittedName>
</protein>
<evidence type="ECO:0000313" key="2">
    <source>
        <dbReference type="Proteomes" id="UP000317909"/>
    </source>
</evidence>
<dbReference type="KEGG" id="llh:I41_45220"/>
<dbReference type="AlphaFoldDB" id="A0A517U3V7"/>
<sequence>MKPRSSAPSAESPPLGFSILLLLLYRRGSTQKQSLPNSPALVFLYFSLHEPSDGQVLF</sequence>
<gene>
    <name evidence="1" type="ORF">I41_45220</name>
</gene>
<name>A0A517U3V7_9BACT</name>
<proteinExistence type="predicted"/>
<keyword evidence="2" id="KW-1185">Reference proteome</keyword>
<organism evidence="1 2">
    <name type="scientific">Lacipirellula limnantheis</name>
    <dbReference type="NCBI Taxonomy" id="2528024"/>
    <lineage>
        <taxon>Bacteria</taxon>
        <taxon>Pseudomonadati</taxon>
        <taxon>Planctomycetota</taxon>
        <taxon>Planctomycetia</taxon>
        <taxon>Pirellulales</taxon>
        <taxon>Lacipirellulaceae</taxon>
        <taxon>Lacipirellula</taxon>
    </lineage>
</organism>
<dbReference type="Proteomes" id="UP000317909">
    <property type="component" value="Chromosome"/>
</dbReference>
<reference evidence="1 2" key="1">
    <citation type="submission" date="2019-02" db="EMBL/GenBank/DDBJ databases">
        <title>Deep-cultivation of Planctomycetes and their phenomic and genomic characterization uncovers novel biology.</title>
        <authorList>
            <person name="Wiegand S."/>
            <person name="Jogler M."/>
            <person name="Boedeker C."/>
            <person name="Pinto D."/>
            <person name="Vollmers J."/>
            <person name="Rivas-Marin E."/>
            <person name="Kohn T."/>
            <person name="Peeters S.H."/>
            <person name="Heuer A."/>
            <person name="Rast P."/>
            <person name="Oberbeckmann S."/>
            <person name="Bunk B."/>
            <person name="Jeske O."/>
            <person name="Meyerdierks A."/>
            <person name="Storesund J.E."/>
            <person name="Kallscheuer N."/>
            <person name="Luecker S."/>
            <person name="Lage O.M."/>
            <person name="Pohl T."/>
            <person name="Merkel B.J."/>
            <person name="Hornburger P."/>
            <person name="Mueller R.-W."/>
            <person name="Bruemmer F."/>
            <person name="Labrenz M."/>
            <person name="Spormann A.M."/>
            <person name="Op den Camp H."/>
            <person name="Overmann J."/>
            <person name="Amann R."/>
            <person name="Jetten M.S.M."/>
            <person name="Mascher T."/>
            <person name="Medema M.H."/>
            <person name="Devos D.P."/>
            <person name="Kaster A.-K."/>
            <person name="Ovreas L."/>
            <person name="Rohde M."/>
            <person name="Galperin M.Y."/>
            <person name="Jogler C."/>
        </authorList>
    </citation>
    <scope>NUCLEOTIDE SEQUENCE [LARGE SCALE GENOMIC DNA]</scope>
    <source>
        <strain evidence="1 2">I41</strain>
    </source>
</reference>
<dbReference type="EMBL" id="CP036339">
    <property type="protein sequence ID" value="QDT75312.1"/>
    <property type="molecule type" value="Genomic_DNA"/>
</dbReference>